<reference evidence="2 3" key="1">
    <citation type="submission" date="2020-08" db="EMBL/GenBank/DDBJ databases">
        <title>Genomic Encyclopedia of Archaeal and Bacterial Type Strains, Phase II (KMG-II): from individual species to whole genera.</title>
        <authorList>
            <person name="Goeker M."/>
        </authorList>
    </citation>
    <scope>NUCLEOTIDE SEQUENCE [LARGE SCALE GENOMIC DNA]</scope>
    <source>
        <strain evidence="2 3">5AG</strain>
    </source>
</reference>
<organism evidence="2 3">
    <name type="scientific">Halomonas campaniensis</name>
    <dbReference type="NCBI Taxonomy" id="213554"/>
    <lineage>
        <taxon>Bacteria</taxon>
        <taxon>Pseudomonadati</taxon>
        <taxon>Pseudomonadota</taxon>
        <taxon>Gammaproteobacteria</taxon>
        <taxon>Oceanospirillales</taxon>
        <taxon>Halomonadaceae</taxon>
        <taxon>Halomonas</taxon>
    </lineage>
</organism>
<dbReference type="Proteomes" id="UP000553442">
    <property type="component" value="Unassembled WGS sequence"/>
</dbReference>
<protein>
    <recommendedName>
        <fullName evidence="1">Abortive phage infection protein C-terminal domain-containing protein</fullName>
    </recommendedName>
</protein>
<comment type="caution">
    <text evidence="2">The sequence shown here is derived from an EMBL/GenBank/DDBJ whole genome shotgun (WGS) entry which is preliminary data.</text>
</comment>
<dbReference type="AlphaFoldDB" id="A0A7W5K5J7"/>
<dbReference type="EMBL" id="JACHZF010000028">
    <property type="protein sequence ID" value="MBB3332322.1"/>
    <property type="molecule type" value="Genomic_DNA"/>
</dbReference>
<dbReference type="RefSeq" id="WP_183333735.1">
    <property type="nucleotide sequence ID" value="NZ_JACHZF010000028.1"/>
</dbReference>
<accession>A0A7W5K5J7</accession>
<dbReference type="InterPro" id="IPR018891">
    <property type="entry name" value="AIPR_C"/>
</dbReference>
<feature type="domain" description="Abortive phage infection protein C-terminal" evidence="1">
    <location>
        <begin position="258"/>
        <end position="520"/>
    </location>
</feature>
<proteinExistence type="predicted"/>
<name>A0A7W5K5J7_9GAMM</name>
<evidence type="ECO:0000259" key="1">
    <source>
        <dbReference type="Pfam" id="PF10592"/>
    </source>
</evidence>
<evidence type="ECO:0000313" key="3">
    <source>
        <dbReference type="Proteomes" id="UP000553442"/>
    </source>
</evidence>
<sequence>MNPVIKAQLKSFEEKTKRSELSESELFEIFTIFSISNGILTDTIDPFSAHLQGDEFGIDGISIMIQGEICTNSDEISSALTGGKNHSIEFNFFQSKTSEKLDYGEMSKFFDAVAEFFNGTFISPTEQLSDLIAAKDKVYEQVLKQNPTLRLFFVSTGTGEKSKQISKLIRERKQNLLDLNIFSNVEIEAYGAKDLQTGYRSATNSISESIDIKKPITLPEHPSVQQAFLGYVSAEELVKLATISSGEGSERRINKAVFFDNIRDFNENSAINKGILDEIKNGDQDSFIFKNNGVTVVSKEINRKGDTFHLEDYQIVNGCQTSNILFMAGENRKDINVPFRLIGSNDADFVSRIIIGTNKQNEVKDDQFWALTTFMKNLEEYCREQNTDLQLFIERRENQYRNEILERTRIFRPSDLVKSIAAMFLFQPHRSARDYRGIRNDFSDRLFKESHSVVPYHTAAFAAYKTDFSIRNKRINSSWSIYKYYFLSAIGKEVTSGRDIFNMKKTEQNRACQKILDTFSDEELLSKHFTKVAETLDSIMKENCVTSREKCRDALRAEAVSQQFDKSYHTLQT</sequence>
<keyword evidence="3" id="KW-1185">Reference proteome</keyword>
<dbReference type="Pfam" id="PF10592">
    <property type="entry name" value="AIPR"/>
    <property type="match status" value="1"/>
</dbReference>
<evidence type="ECO:0000313" key="2">
    <source>
        <dbReference type="EMBL" id="MBB3332322.1"/>
    </source>
</evidence>
<gene>
    <name evidence="2" type="ORF">BDK63_003216</name>
</gene>